<evidence type="ECO:0000313" key="5">
    <source>
        <dbReference type="Proteomes" id="UP001585053"/>
    </source>
</evidence>
<dbReference type="AlphaFoldDB" id="A0A7K2IY72"/>
<accession>A0A7K2IY72</accession>
<dbReference type="NCBIfam" id="TIGR00778">
    <property type="entry name" value="ahpD_dom"/>
    <property type="match status" value="1"/>
</dbReference>
<dbReference type="Proteomes" id="UP000467124">
    <property type="component" value="Unassembled WGS sequence"/>
</dbReference>
<evidence type="ECO:0000313" key="2">
    <source>
        <dbReference type="EMBL" id="MFB8766310.1"/>
    </source>
</evidence>
<sequence>MGSARAQVGEHLPEAYAELADLSGILDGVLDARTHLLVKLRASVLNGCAFCLDMHSHEALAAGVDTRRLALVATWREAGDHFTEAERAVLELVDTVTAIGERGVPDHVYAAVAAHFPDREVVALITAIGLINLYNRLGIATGMTPPLR</sequence>
<dbReference type="GO" id="GO:0051920">
    <property type="term" value="F:peroxiredoxin activity"/>
    <property type="evidence" value="ECO:0007669"/>
    <property type="project" value="InterPro"/>
</dbReference>
<dbReference type="InterPro" id="IPR004675">
    <property type="entry name" value="AhpD_core"/>
</dbReference>
<dbReference type="GeneID" id="91393855"/>
<dbReference type="InterPro" id="IPR029032">
    <property type="entry name" value="AhpD-like"/>
</dbReference>
<proteinExistence type="predicted"/>
<dbReference type="SUPFAM" id="SSF69118">
    <property type="entry name" value="AhpD-like"/>
    <property type="match status" value="1"/>
</dbReference>
<dbReference type="PANTHER" id="PTHR34846">
    <property type="entry name" value="4-CARBOXYMUCONOLACTONE DECARBOXYLASE FAMILY PROTEIN (AFU_ORTHOLOGUE AFUA_6G11590)"/>
    <property type="match status" value="1"/>
</dbReference>
<reference evidence="3 4" key="1">
    <citation type="journal article" date="2019" name="Nat. Commun.">
        <title>The antimicrobial potential of Streptomyces from insect microbiomes.</title>
        <authorList>
            <person name="Chevrette M.G."/>
            <person name="Carlson C.M."/>
            <person name="Ortega H.E."/>
            <person name="Thomas C."/>
            <person name="Ananiev G.E."/>
            <person name="Barns K.J."/>
            <person name="Book A.J."/>
            <person name="Cagnazzo J."/>
            <person name="Carlos C."/>
            <person name="Flanigan W."/>
            <person name="Grubbs K.J."/>
            <person name="Horn H.A."/>
            <person name="Hoffmann F.M."/>
            <person name="Klassen J.L."/>
            <person name="Knack J.J."/>
            <person name="Lewin G.R."/>
            <person name="McDonald B.R."/>
            <person name="Muller L."/>
            <person name="Melo W.G.P."/>
            <person name="Pinto-Tomas A.A."/>
            <person name="Schmitz A."/>
            <person name="Wendt-Pienkowski E."/>
            <person name="Wildman S."/>
            <person name="Zhao M."/>
            <person name="Zhang F."/>
            <person name="Bugni T.S."/>
            <person name="Andes D.R."/>
            <person name="Pupo M.T."/>
            <person name="Currie C.R."/>
        </authorList>
    </citation>
    <scope>NUCLEOTIDE SEQUENCE [LARGE SCALE GENOMIC DNA]</scope>
    <source>
        <strain evidence="3 4">SID5840</strain>
    </source>
</reference>
<gene>
    <name evidence="3" type="ORF">GTW20_22200</name>
    <name evidence="2" type="ORF">VSQ78_01255</name>
</gene>
<reference evidence="2 5" key="2">
    <citation type="submission" date="2024-01" db="EMBL/GenBank/DDBJ databases">
        <title>Genome mining of biosynthetic gene clusters to explore secondary metabolites of Streptomyces sp.</title>
        <authorList>
            <person name="Baig A."/>
            <person name="Ajitkumar Shintre N."/>
            <person name="Kumar H."/>
            <person name="Anbarasu A."/>
            <person name="Ramaiah S."/>
        </authorList>
    </citation>
    <scope>NUCLEOTIDE SEQUENCE [LARGE SCALE GENOMIC DNA]</scope>
    <source>
        <strain evidence="2 5">A01</strain>
    </source>
</reference>
<dbReference type="EMBL" id="JAYMRS010000001">
    <property type="protein sequence ID" value="MFB8766310.1"/>
    <property type="molecule type" value="Genomic_DNA"/>
</dbReference>
<organism evidence="3 4">
    <name type="scientific">Nocardiopsis alba</name>
    <dbReference type="NCBI Taxonomy" id="53437"/>
    <lineage>
        <taxon>Bacteria</taxon>
        <taxon>Bacillati</taxon>
        <taxon>Actinomycetota</taxon>
        <taxon>Actinomycetes</taxon>
        <taxon>Streptosporangiales</taxon>
        <taxon>Nocardiopsidaceae</taxon>
        <taxon>Nocardiopsis</taxon>
    </lineage>
</organism>
<evidence type="ECO:0000313" key="3">
    <source>
        <dbReference type="EMBL" id="MYR34893.1"/>
    </source>
</evidence>
<name>A0A7K2IY72_9ACTN</name>
<protein>
    <submittedName>
        <fullName evidence="3">Carboxymuconolactone decarboxylase family protein</fullName>
    </submittedName>
</protein>
<dbReference type="Gene3D" id="1.20.1290.10">
    <property type="entry name" value="AhpD-like"/>
    <property type="match status" value="1"/>
</dbReference>
<evidence type="ECO:0000313" key="4">
    <source>
        <dbReference type="Proteomes" id="UP000467124"/>
    </source>
</evidence>
<comment type="caution">
    <text evidence="3">The sequence shown here is derived from an EMBL/GenBank/DDBJ whole genome shotgun (WGS) entry which is preliminary data.</text>
</comment>
<feature type="domain" description="Carboxymuconolactone decarboxylase-like" evidence="1">
    <location>
        <begin position="13"/>
        <end position="93"/>
    </location>
</feature>
<dbReference type="RefSeq" id="WP_017535984.1">
    <property type="nucleotide sequence ID" value="NZ_BAZE01000014.1"/>
</dbReference>
<dbReference type="EMBL" id="WWHY01000001">
    <property type="protein sequence ID" value="MYR34893.1"/>
    <property type="molecule type" value="Genomic_DNA"/>
</dbReference>
<evidence type="ECO:0000259" key="1">
    <source>
        <dbReference type="Pfam" id="PF02627"/>
    </source>
</evidence>
<dbReference type="Proteomes" id="UP001585053">
    <property type="component" value="Unassembled WGS sequence"/>
</dbReference>
<dbReference type="PANTHER" id="PTHR34846:SF5">
    <property type="entry name" value="CARBOXYMUCONOLACTONE DECARBOXYLASE-LIKE DOMAIN-CONTAINING PROTEIN"/>
    <property type="match status" value="1"/>
</dbReference>
<dbReference type="Pfam" id="PF02627">
    <property type="entry name" value="CMD"/>
    <property type="match status" value="1"/>
</dbReference>
<dbReference type="InterPro" id="IPR003779">
    <property type="entry name" value="CMD-like"/>
</dbReference>
<keyword evidence="5" id="KW-1185">Reference proteome</keyword>